<protein>
    <submittedName>
        <fullName evidence="1">Uncharacterized protein</fullName>
    </submittedName>
</protein>
<dbReference type="Proteomes" id="UP000799428">
    <property type="component" value="Unassembled WGS sequence"/>
</dbReference>
<reference evidence="1" key="1">
    <citation type="journal article" date="2020" name="Stud. Mycol.">
        <title>101 Dothideomycetes genomes: a test case for predicting lifestyles and emergence of pathogens.</title>
        <authorList>
            <person name="Haridas S."/>
            <person name="Albert R."/>
            <person name="Binder M."/>
            <person name="Bloem J."/>
            <person name="Labutti K."/>
            <person name="Salamov A."/>
            <person name="Andreopoulos B."/>
            <person name="Baker S."/>
            <person name="Barry K."/>
            <person name="Bills G."/>
            <person name="Bluhm B."/>
            <person name="Cannon C."/>
            <person name="Castanera R."/>
            <person name="Culley D."/>
            <person name="Daum C."/>
            <person name="Ezra D."/>
            <person name="Gonzalez J."/>
            <person name="Henrissat B."/>
            <person name="Kuo A."/>
            <person name="Liang C."/>
            <person name="Lipzen A."/>
            <person name="Lutzoni F."/>
            <person name="Magnuson J."/>
            <person name="Mondo S."/>
            <person name="Nolan M."/>
            <person name="Ohm R."/>
            <person name="Pangilinan J."/>
            <person name="Park H.-J."/>
            <person name="Ramirez L."/>
            <person name="Alfaro M."/>
            <person name="Sun H."/>
            <person name="Tritt A."/>
            <person name="Yoshinaga Y."/>
            <person name="Zwiers L.-H."/>
            <person name="Turgeon B."/>
            <person name="Goodwin S."/>
            <person name="Spatafora J."/>
            <person name="Crous P."/>
            <person name="Grigoriev I."/>
        </authorList>
    </citation>
    <scope>NUCLEOTIDE SEQUENCE</scope>
    <source>
        <strain evidence="1">CBS 279.74</strain>
    </source>
</reference>
<evidence type="ECO:0000313" key="2">
    <source>
        <dbReference type="Proteomes" id="UP000799428"/>
    </source>
</evidence>
<dbReference type="EMBL" id="MU005769">
    <property type="protein sequence ID" value="KAF2710153.1"/>
    <property type="molecule type" value="Genomic_DNA"/>
</dbReference>
<organism evidence="1 2">
    <name type="scientific">Pleomassaria siparia CBS 279.74</name>
    <dbReference type="NCBI Taxonomy" id="1314801"/>
    <lineage>
        <taxon>Eukaryota</taxon>
        <taxon>Fungi</taxon>
        <taxon>Dikarya</taxon>
        <taxon>Ascomycota</taxon>
        <taxon>Pezizomycotina</taxon>
        <taxon>Dothideomycetes</taxon>
        <taxon>Pleosporomycetidae</taxon>
        <taxon>Pleosporales</taxon>
        <taxon>Pleomassariaceae</taxon>
        <taxon>Pleomassaria</taxon>
    </lineage>
</organism>
<gene>
    <name evidence="1" type="ORF">K504DRAFT_252739</name>
</gene>
<proteinExistence type="predicted"/>
<sequence>MEKVCTYSVHTVTWVGKYVQKVAQPGSWFPDVAPVATLTALSSRQRQSLLEEMQCNAVNFPQFHILACASGGQSLCHTCFAEERKKACSDSVLPGGAQHRGRYGTLLCLSNARPRSLSHTLALSHSRTLACWPVCRIKKTWPVLFNVSSHLSNQSALHKSSTATWTSHGPTFSMSCPCWR</sequence>
<name>A0A6G1KBY6_9PLEO</name>
<keyword evidence="2" id="KW-1185">Reference proteome</keyword>
<evidence type="ECO:0000313" key="1">
    <source>
        <dbReference type="EMBL" id="KAF2710153.1"/>
    </source>
</evidence>
<dbReference type="AlphaFoldDB" id="A0A6G1KBY6"/>
<accession>A0A6G1KBY6</accession>